<comment type="caution">
    <text evidence="2">The sequence shown here is derived from an EMBL/GenBank/DDBJ whole genome shotgun (WGS) entry which is preliminary data.</text>
</comment>
<feature type="non-terminal residue" evidence="2">
    <location>
        <position position="1"/>
    </location>
</feature>
<dbReference type="SUPFAM" id="SSF52374">
    <property type="entry name" value="Nucleotidylyl transferase"/>
    <property type="match status" value="1"/>
</dbReference>
<dbReference type="GO" id="GO:0004814">
    <property type="term" value="F:arginine-tRNA ligase activity"/>
    <property type="evidence" value="ECO:0007669"/>
    <property type="project" value="InterPro"/>
</dbReference>
<dbReference type="InterPro" id="IPR035684">
    <property type="entry name" value="ArgRS_core"/>
</dbReference>
<gene>
    <name evidence="2" type="ORF">S01H1_78926</name>
</gene>
<name>X0YQN9_9ZZZZ</name>
<evidence type="ECO:0000259" key="1">
    <source>
        <dbReference type="Pfam" id="PF00750"/>
    </source>
</evidence>
<accession>X0YQN9</accession>
<sequence length="228" mass="25481">YQGDYIKDIAAQVASKTAQQSTDLPPGLLDDLPDDADAQLDELIERARAALSEAGFDAVLQLAIENILADIREDLAEFGVEYDEWFSEKSLTSTGVVQRTLDLLAEQGVTYEKDGAVWFRATDYGDEKDRVVVRENGRTTYFASDIAYHLNKRERGFGRLLDVWGADHHGYIPRVRAGLEATGQSADCLDVELVQFVALFENGKKMQMSTRSGEFVTLRELRHEVGND</sequence>
<evidence type="ECO:0000313" key="2">
    <source>
        <dbReference type="EMBL" id="GAG49197.1"/>
    </source>
</evidence>
<feature type="non-terminal residue" evidence="2">
    <location>
        <position position="228"/>
    </location>
</feature>
<dbReference type="EMBL" id="BARS01053157">
    <property type="protein sequence ID" value="GAG49197.1"/>
    <property type="molecule type" value="Genomic_DNA"/>
</dbReference>
<dbReference type="InterPro" id="IPR014729">
    <property type="entry name" value="Rossmann-like_a/b/a_fold"/>
</dbReference>
<dbReference type="Pfam" id="PF00750">
    <property type="entry name" value="tRNA-synt_1d"/>
    <property type="match status" value="1"/>
</dbReference>
<feature type="domain" description="Arginyl-tRNA synthetase catalytic core" evidence="1">
    <location>
        <begin position="96"/>
        <end position="224"/>
    </location>
</feature>
<reference evidence="2" key="1">
    <citation type="journal article" date="2014" name="Front. Microbiol.">
        <title>High frequency of phylogenetically diverse reductive dehalogenase-homologous genes in deep subseafloor sedimentary metagenomes.</title>
        <authorList>
            <person name="Kawai M."/>
            <person name="Futagami T."/>
            <person name="Toyoda A."/>
            <person name="Takaki Y."/>
            <person name="Nishi S."/>
            <person name="Hori S."/>
            <person name="Arai W."/>
            <person name="Tsubouchi T."/>
            <person name="Morono Y."/>
            <person name="Uchiyama I."/>
            <person name="Ito T."/>
            <person name="Fujiyama A."/>
            <person name="Inagaki F."/>
            <person name="Takami H."/>
        </authorList>
    </citation>
    <scope>NUCLEOTIDE SEQUENCE</scope>
    <source>
        <strain evidence="2">Expedition CK06-06</strain>
    </source>
</reference>
<dbReference type="PANTHER" id="PTHR11956">
    <property type="entry name" value="ARGINYL-TRNA SYNTHETASE"/>
    <property type="match status" value="1"/>
</dbReference>
<proteinExistence type="predicted"/>
<dbReference type="PANTHER" id="PTHR11956:SF5">
    <property type="entry name" value="ARGININE--TRNA LIGASE, CYTOPLASMIC"/>
    <property type="match status" value="1"/>
</dbReference>
<dbReference type="Gene3D" id="3.40.50.620">
    <property type="entry name" value="HUPs"/>
    <property type="match status" value="1"/>
</dbReference>
<organism evidence="2">
    <name type="scientific">marine sediment metagenome</name>
    <dbReference type="NCBI Taxonomy" id="412755"/>
    <lineage>
        <taxon>unclassified sequences</taxon>
        <taxon>metagenomes</taxon>
        <taxon>ecological metagenomes</taxon>
    </lineage>
</organism>
<dbReference type="GO" id="GO:0005524">
    <property type="term" value="F:ATP binding"/>
    <property type="evidence" value="ECO:0007669"/>
    <property type="project" value="InterPro"/>
</dbReference>
<protein>
    <recommendedName>
        <fullName evidence="1">Arginyl-tRNA synthetase catalytic core domain-containing protein</fullName>
    </recommendedName>
</protein>
<dbReference type="AlphaFoldDB" id="X0YQN9"/>
<dbReference type="GO" id="GO:0006420">
    <property type="term" value="P:arginyl-tRNA aminoacylation"/>
    <property type="evidence" value="ECO:0007669"/>
    <property type="project" value="InterPro"/>
</dbReference>
<dbReference type="InterPro" id="IPR001278">
    <property type="entry name" value="Arg-tRNA-ligase"/>
</dbReference>